<protein>
    <recommendedName>
        <fullName evidence="1">KIB1-4 beta-propeller domain-containing protein</fullName>
    </recommendedName>
</protein>
<evidence type="ECO:0000313" key="3">
    <source>
        <dbReference type="Proteomes" id="UP000006038"/>
    </source>
</evidence>
<dbReference type="PANTHER" id="PTHR33110:SF135">
    <property type="entry name" value="OS05G0539300 PROTEIN"/>
    <property type="match status" value="1"/>
</dbReference>
<reference evidence="2" key="1">
    <citation type="journal article" date="2013" name="Nat. Commun.">
        <title>Whole-genome sequencing of Oryza brachyantha reveals mechanisms underlying Oryza genome evolution.</title>
        <authorList>
            <person name="Chen J."/>
            <person name="Huang Q."/>
            <person name="Gao D."/>
            <person name="Wang J."/>
            <person name="Lang Y."/>
            <person name="Liu T."/>
            <person name="Li B."/>
            <person name="Bai Z."/>
            <person name="Luis Goicoechea J."/>
            <person name="Liang C."/>
            <person name="Chen C."/>
            <person name="Zhang W."/>
            <person name="Sun S."/>
            <person name="Liao Y."/>
            <person name="Zhang X."/>
            <person name="Yang L."/>
            <person name="Song C."/>
            <person name="Wang M."/>
            <person name="Shi J."/>
            <person name="Liu G."/>
            <person name="Liu J."/>
            <person name="Zhou H."/>
            <person name="Zhou W."/>
            <person name="Yu Q."/>
            <person name="An N."/>
            <person name="Chen Y."/>
            <person name="Cai Q."/>
            <person name="Wang B."/>
            <person name="Liu B."/>
            <person name="Min J."/>
            <person name="Huang Y."/>
            <person name="Wu H."/>
            <person name="Li Z."/>
            <person name="Zhang Y."/>
            <person name="Yin Y."/>
            <person name="Song W."/>
            <person name="Jiang J."/>
            <person name="Jackson S.A."/>
            <person name="Wing R.A."/>
            <person name="Wang J."/>
            <person name="Chen M."/>
        </authorList>
    </citation>
    <scope>NUCLEOTIDE SEQUENCE [LARGE SCALE GENOMIC DNA]</scope>
    <source>
        <strain evidence="2">cv. IRGC 101232</strain>
    </source>
</reference>
<dbReference type="Proteomes" id="UP000006038">
    <property type="component" value="Chromosome 5"/>
</dbReference>
<evidence type="ECO:0000313" key="2">
    <source>
        <dbReference type="EnsemblPlants" id="OB05G31660.1"/>
    </source>
</evidence>
<accession>J3M992</accession>
<dbReference type="EnsemblPlants" id="OB05G31660.1">
    <property type="protein sequence ID" value="OB05G31660.1"/>
    <property type="gene ID" value="OB05G31660"/>
</dbReference>
<gene>
    <name evidence="2" type="primary">LOC102713913</name>
</gene>
<dbReference type="OMA" id="KCSPPVW"/>
<dbReference type="PANTHER" id="PTHR33110">
    <property type="entry name" value="F-BOX/KELCH-REPEAT PROTEIN-RELATED"/>
    <property type="match status" value="1"/>
</dbReference>
<evidence type="ECO:0000259" key="1">
    <source>
        <dbReference type="Pfam" id="PF03478"/>
    </source>
</evidence>
<dbReference type="OrthoDB" id="673180at2759"/>
<feature type="domain" description="KIB1-4 beta-propeller" evidence="1">
    <location>
        <begin position="81"/>
        <end position="350"/>
    </location>
</feature>
<dbReference type="Gene3D" id="1.20.1280.50">
    <property type="match status" value="1"/>
</dbReference>
<proteinExistence type="predicted"/>
<dbReference type="eggNOG" id="ENOG502R462">
    <property type="taxonomic scope" value="Eukaryota"/>
</dbReference>
<sequence>MAADQSAGWANLPDKVVHEIYRRIPCEVDRHHAGRVCLSWRVALAKLKPPVPPAPLPWLLLPEADGEHRPTFSCVLRGWRSTHPFFLPIGARRARYFGSYNGVWLFLAVDVLQGDGKAEDHLLINLHSFQFVDLPNAMRVPIYQADQGLQNIAIVAAALSRPPTERGCVVAGIIELAHSPPARRVAFWRMGDRVVPRHPWAEWPPEEVEDLLYTTGAFIFLTKKEDIRVCREPAIHKDFVQLQLNLQSLVLFRPRGRDGQMVLGRYLVHSRRDVLLVVRLAAPLPYDQAAVEFRVFESKKYVQGKYTRMWNALSGLDGRILFVGRGCSRSYEEADGYPGMEGVYFLDDHSSRRPIVHGPRHACRCSDNGKWSEASLRIDRCFPERAWSKCSPPVWIIP</sequence>
<dbReference type="Gramene" id="OB05G31660.1">
    <property type="protein sequence ID" value="OB05G31660.1"/>
    <property type="gene ID" value="OB05G31660"/>
</dbReference>
<reference evidence="2" key="2">
    <citation type="submission" date="2013-04" db="UniProtKB">
        <authorList>
            <consortium name="EnsemblPlants"/>
        </authorList>
    </citation>
    <scope>IDENTIFICATION</scope>
</reference>
<name>J3M992_ORYBR</name>
<organism evidence="2">
    <name type="scientific">Oryza brachyantha</name>
    <name type="common">malo sina</name>
    <dbReference type="NCBI Taxonomy" id="4533"/>
    <lineage>
        <taxon>Eukaryota</taxon>
        <taxon>Viridiplantae</taxon>
        <taxon>Streptophyta</taxon>
        <taxon>Embryophyta</taxon>
        <taxon>Tracheophyta</taxon>
        <taxon>Spermatophyta</taxon>
        <taxon>Magnoliopsida</taxon>
        <taxon>Liliopsida</taxon>
        <taxon>Poales</taxon>
        <taxon>Poaceae</taxon>
        <taxon>BOP clade</taxon>
        <taxon>Oryzoideae</taxon>
        <taxon>Oryzeae</taxon>
        <taxon>Oryzinae</taxon>
        <taxon>Oryza</taxon>
    </lineage>
</organism>
<dbReference type="Pfam" id="PF03478">
    <property type="entry name" value="Beta-prop_KIB1-4"/>
    <property type="match status" value="1"/>
</dbReference>
<dbReference type="RefSeq" id="XP_006655534.1">
    <property type="nucleotide sequence ID" value="XM_006655471.3"/>
</dbReference>
<dbReference type="HOGENOM" id="CLU_019286_5_1_1"/>
<dbReference type="KEGG" id="obr:102713913"/>
<dbReference type="AlphaFoldDB" id="J3M992"/>
<keyword evidence="3" id="KW-1185">Reference proteome</keyword>
<dbReference type="GeneID" id="102713913"/>
<dbReference type="InterPro" id="IPR005174">
    <property type="entry name" value="KIB1-4_b-propeller"/>
</dbReference>